<proteinExistence type="predicted"/>
<dbReference type="AlphaFoldDB" id="A0A0F7ZQC8"/>
<accession>A0A0F7ZQC8</accession>
<protein>
    <submittedName>
        <fullName evidence="2">Uncharacterized protein</fullName>
    </submittedName>
</protein>
<keyword evidence="3" id="KW-1185">Reference proteome</keyword>
<dbReference type="EMBL" id="KQ030508">
    <property type="protein sequence ID" value="KJZ77025.1"/>
    <property type="molecule type" value="Genomic_DNA"/>
</dbReference>
<gene>
    <name evidence="2" type="ORF">HIM_03346</name>
</gene>
<evidence type="ECO:0000256" key="1">
    <source>
        <dbReference type="SAM" id="SignalP"/>
    </source>
</evidence>
<organism evidence="2 3">
    <name type="scientific">Hirsutella minnesotensis 3608</name>
    <dbReference type="NCBI Taxonomy" id="1043627"/>
    <lineage>
        <taxon>Eukaryota</taxon>
        <taxon>Fungi</taxon>
        <taxon>Dikarya</taxon>
        <taxon>Ascomycota</taxon>
        <taxon>Pezizomycotina</taxon>
        <taxon>Sordariomycetes</taxon>
        <taxon>Hypocreomycetidae</taxon>
        <taxon>Hypocreales</taxon>
        <taxon>Ophiocordycipitaceae</taxon>
        <taxon>Hirsutella</taxon>
    </lineage>
</organism>
<feature type="signal peptide" evidence="1">
    <location>
        <begin position="1"/>
        <end position="20"/>
    </location>
</feature>
<dbReference type="OrthoDB" id="2349272at2759"/>
<evidence type="ECO:0000313" key="3">
    <source>
        <dbReference type="Proteomes" id="UP000054481"/>
    </source>
</evidence>
<reference evidence="2 3" key="1">
    <citation type="journal article" date="2014" name="Genome Biol. Evol.">
        <title>Comparative genomics and transcriptomics analyses reveal divergent lifestyle features of nematode endoparasitic fungus Hirsutella minnesotensis.</title>
        <authorList>
            <person name="Lai Y."/>
            <person name="Liu K."/>
            <person name="Zhang X."/>
            <person name="Zhang X."/>
            <person name="Li K."/>
            <person name="Wang N."/>
            <person name="Shu C."/>
            <person name="Wu Y."/>
            <person name="Wang C."/>
            <person name="Bushley K.E."/>
            <person name="Xiang M."/>
            <person name="Liu X."/>
        </authorList>
    </citation>
    <scope>NUCLEOTIDE SEQUENCE [LARGE SCALE GENOMIC DNA]</scope>
    <source>
        <strain evidence="2 3">3608</strain>
    </source>
</reference>
<name>A0A0F7ZQC8_9HYPO</name>
<sequence>MRFATASSLLLGAGFASLSAAKVDFAAAIEQISPGTKSCPDAGGECRTAAQAAPLILKSFRDYNVTCVQEAACLVSLMLLESGSFRYKHNVSPGRPGQGTANMQMVNFNLDYAKEVIPNLPPKFAQAKEGNALSDADKKELLALVTPDEHNFGSAAWFHNVKCDSAAVKTKMRDNAVEGCKAYLSECVGVGSTITPDRQQLNDKAFQAFGVSSAAKCVPLWDC</sequence>
<feature type="chain" id="PRO_5002526193" evidence="1">
    <location>
        <begin position="21"/>
        <end position="223"/>
    </location>
</feature>
<evidence type="ECO:0000313" key="2">
    <source>
        <dbReference type="EMBL" id="KJZ77025.1"/>
    </source>
</evidence>
<keyword evidence="1" id="KW-0732">Signal</keyword>
<dbReference type="Proteomes" id="UP000054481">
    <property type="component" value="Unassembled WGS sequence"/>
</dbReference>